<dbReference type="EMBL" id="KK914357">
    <property type="protein sequence ID" value="KDP38791.1"/>
    <property type="molecule type" value="Genomic_DNA"/>
</dbReference>
<evidence type="ECO:0000256" key="1">
    <source>
        <dbReference type="SAM" id="MobiDB-lite"/>
    </source>
</evidence>
<keyword evidence="3" id="KW-1185">Reference proteome</keyword>
<dbReference type="AlphaFoldDB" id="A0A067KRG7"/>
<dbReference type="PANTHER" id="PTHR33223">
    <property type="entry name" value="CCHC-TYPE DOMAIN-CONTAINING PROTEIN"/>
    <property type="match status" value="1"/>
</dbReference>
<accession>A0A067KRG7</accession>
<reference evidence="2 3" key="1">
    <citation type="journal article" date="2014" name="PLoS ONE">
        <title>Global Analysis of Gene Expression Profiles in Physic Nut (Jatropha curcas L.) Seedlings Exposed to Salt Stress.</title>
        <authorList>
            <person name="Zhang L."/>
            <person name="Zhang C."/>
            <person name="Wu P."/>
            <person name="Chen Y."/>
            <person name="Li M."/>
            <person name="Jiang H."/>
            <person name="Wu G."/>
        </authorList>
    </citation>
    <scope>NUCLEOTIDE SEQUENCE [LARGE SCALE GENOMIC DNA]</scope>
    <source>
        <strain evidence="3">cv. GZQX0401</strain>
        <tissue evidence="2">Young leaves</tissue>
    </source>
</reference>
<protein>
    <submittedName>
        <fullName evidence="2">Uncharacterized protein</fullName>
    </submittedName>
</protein>
<dbReference type="Proteomes" id="UP000027138">
    <property type="component" value="Unassembled WGS sequence"/>
</dbReference>
<feature type="compositionally biased region" description="Polar residues" evidence="1">
    <location>
        <begin position="42"/>
        <end position="52"/>
    </location>
</feature>
<feature type="region of interest" description="Disordered" evidence="1">
    <location>
        <begin position="15"/>
        <end position="52"/>
    </location>
</feature>
<evidence type="ECO:0000313" key="2">
    <source>
        <dbReference type="EMBL" id="KDP38791.1"/>
    </source>
</evidence>
<proteinExistence type="predicted"/>
<dbReference type="OrthoDB" id="1752139at2759"/>
<name>A0A067KRG7_JATCU</name>
<gene>
    <name evidence="2" type="ORF">JCGZ_05127</name>
</gene>
<sequence>MSKIVVQIPPEGTRHINITAEGGDTANRSMGDGMGEEDSSWHTKTQNRTQTQVQSTPLTFGLRNDSPLTLDIMSVHFPYKFKMLSVKIYDGTTDPRSHLANFRTVMHIQMIVDALLCRAFPITLTQQWFQMLRIGTIGNFA</sequence>
<dbReference type="PANTHER" id="PTHR33223:SF10">
    <property type="entry name" value="AMINOTRANSFERASE-LIKE PLANT MOBILE DOMAIN-CONTAINING PROTEIN"/>
    <property type="match status" value="1"/>
</dbReference>
<organism evidence="2 3">
    <name type="scientific">Jatropha curcas</name>
    <name type="common">Barbados nut</name>
    <dbReference type="NCBI Taxonomy" id="180498"/>
    <lineage>
        <taxon>Eukaryota</taxon>
        <taxon>Viridiplantae</taxon>
        <taxon>Streptophyta</taxon>
        <taxon>Embryophyta</taxon>
        <taxon>Tracheophyta</taxon>
        <taxon>Spermatophyta</taxon>
        <taxon>Magnoliopsida</taxon>
        <taxon>eudicotyledons</taxon>
        <taxon>Gunneridae</taxon>
        <taxon>Pentapetalae</taxon>
        <taxon>rosids</taxon>
        <taxon>fabids</taxon>
        <taxon>Malpighiales</taxon>
        <taxon>Euphorbiaceae</taxon>
        <taxon>Crotonoideae</taxon>
        <taxon>Jatropheae</taxon>
        <taxon>Jatropha</taxon>
    </lineage>
</organism>
<evidence type="ECO:0000313" key="3">
    <source>
        <dbReference type="Proteomes" id="UP000027138"/>
    </source>
</evidence>